<dbReference type="EMBL" id="JBANQN010000007">
    <property type="protein sequence ID" value="KAK6784360.1"/>
    <property type="molecule type" value="Genomic_DNA"/>
</dbReference>
<accession>A0AAN8Y971</accession>
<comment type="caution">
    <text evidence="3">The sequence shown here is derived from an EMBL/GenBank/DDBJ whole genome shotgun (WGS) entry which is preliminary data.</text>
</comment>
<organism evidence="3 4">
    <name type="scientific">Solanum bulbocastanum</name>
    <name type="common">Wild potato</name>
    <dbReference type="NCBI Taxonomy" id="147425"/>
    <lineage>
        <taxon>Eukaryota</taxon>
        <taxon>Viridiplantae</taxon>
        <taxon>Streptophyta</taxon>
        <taxon>Embryophyta</taxon>
        <taxon>Tracheophyta</taxon>
        <taxon>Spermatophyta</taxon>
        <taxon>Magnoliopsida</taxon>
        <taxon>eudicotyledons</taxon>
        <taxon>Gunneridae</taxon>
        <taxon>Pentapetalae</taxon>
        <taxon>asterids</taxon>
        <taxon>lamiids</taxon>
        <taxon>Solanales</taxon>
        <taxon>Solanaceae</taxon>
        <taxon>Solanoideae</taxon>
        <taxon>Solaneae</taxon>
        <taxon>Solanum</taxon>
    </lineage>
</organism>
<keyword evidence="4" id="KW-1185">Reference proteome</keyword>
<keyword evidence="1" id="KW-0132">Cell division</keyword>
<sequence>MIARILNSMFDSQAFSSIFLSIFWLSIWNKELIQLPNSVEVVLLFPARAWDRAESASSDNSYCNDVVPLLLHVPISCKEPLSDCRNYEHLIYKWDPSAPLRIRQKDIYDKEKESVVARERMPLVTVAFDLSIEHPYKALVAAMKRLEISNNEIVKVTWNFVNDWLRTTLCLQYKPHYVAAGSMFLAAKLLNVKLPAEKGNPWWMQFDVAPKQLEEVIQKMLQLLEQNEKQVIPSTSRKLTELKPVTGKATSSITESCISSVSVVAQDSRNMELVEPRGPSTSVTSKFSEKASCNSINTVKEETEHRETSECGSANSAVEDGVCQPLKNERGKEIFHTVSVSDHNGKFDIDRIKERLKRWKLEQNSMKKSDMYDEIDNEGWIERELENLG</sequence>
<reference evidence="3 4" key="1">
    <citation type="submission" date="2024-02" db="EMBL/GenBank/DDBJ databases">
        <title>de novo genome assembly of Solanum bulbocastanum strain 11H21.</title>
        <authorList>
            <person name="Hosaka A.J."/>
        </authorList>
    </citation>
    <scope>NUCLEOTIDE SEQUENCE [LARGE SCALE GENOMIC DNA]</scope>
    <source>
        <tissue evidence="3">Young leaves</tissue>
    </source>
</reference>
<dbReference type="Proteomes" id="UP001371456">
    <property type="component" value="Unassembled WGS sequence"/>
</dbReference>
<dbReference type="GO" id="GO:0016538">
    <property type="term" value="F:cyclin-dependent protein serine/threonine kinase regulator activity"/>
    <property type="evidence" value="ECO:0007669"/>
    <property type="project" value="InterPro"/>
</dbReference>
<dbReference type="AlphaFoldDB" id="A0AAN8Y971"/>
<gene>
    <name evidence="3" type="ORF">RDI58_017815</name>
</gene>
<proteinExistence type="predicted"/>
<dbReference type="GO" id="GO:0006357">
    <property type="term" value="P:regulation of transcription by RNA polymerase II"/>
    <property type="evidence" value="ECO:0007669"/>
    <property type="project" value="InterPro"/>
</dbReference>
<dbReference type="SUPFAM" id="SSF47954">
    <property type="entry name" value="Cyclin-like"/>
    <property type="match status" value="1"/>
</dbReference>
<keyword evidence="2" id="KW-0131">Cell cycle</keyword>
<evidence type="ECO:0000256" key="2">
    <source>
        <dbReference type="ARBA" id="ARBA00023306"/>
    </source>
</evidence>
<name>A0AAN8Y971_SOLBU</name>
<evidence type="ECO:0000313" key="4">
    <source>
        <dbReference type="Proteomes" id="UP001371456"/>
    </source>
</evidence>
<dbReference type="PANTHER" id="PTHR10026">
    <property type="entry name" value="CYCLIN"/>
    <property type="match status" value="1"/>
</dbReference>
<protein>
    <submittedName>
        <fullName evidence="3">Uncharacterized protein</fullName>
    </submittedName>
</protein>
<dbReference type="Gene3D" id="1.10.472.10">
    <property type="entry name" value="Cyclin-like"/>
    <property type="match status" value="1"/>
</dbReference>
<dbReference type="InterPro" id="IPR043198">
    <property type="entry name" value="Cyclin/Ssn8"/>
</dbReference>
<evidence type="ECO:0000313" key="3">
    <source>
        <dbReference type="EMBL" id="KAK6784360.1"/>
    </source>
</evidence>
<dbReference type="InterPro" id="IPR036915">
    <property type="entry name" value="Cyclin-like_sf"/>
</dbReference>
<dbReference type="GO" id="GO:0051301">
    <property type="term" value="P:cell division"/>
    <property type="evidence" value="ECO:0007669"/>
    <property type="project" value="UniProtKB-KW"/>
</dbReference>
<evidence type="ECO:0000256" key="1">
    <source>
        <dbReference type="ARBA" id="ARBA00022618"/>
    </source>
</evidence>